<evidence type="ECO:0000256" key="1">
    <source>
        <dbReference type="SAM" id="Phobius"/>
    </source>
</evidence>
<dbReference type="AlphaFoldDB" id="A0A365L7S6"/>
<comment type="caution">
    <text evidence="2">The sequence shown here is derived from an EMBL/GenBank/DDBJ whole genome shotgun (WGS) entry which is preliminary data.</text>
</comment>
<organism evidence="2 3">
    <name type="scientific">Planococcus halotolerans</name>
    <dbReference type="NCBI Taxonomy" id="2233542"/>
    <lineage>
        <taxon>Bacteria</taxon>
        <taxon>Bacillati</taxon>
        <taxon>Bacillota</taxon>
        <taxon>Bacilli</taxon>
        <taxon>Bacillales</taxon>
        <taxon>Caryophanaceae</taxon>
        <taxon>Planococcus</taxon>
    </lineage>
</organism>
<evidence type="ECO:0008006" key="4">
    <source>
        <dbReference type="Google" id="ProtNLM"/>
    </source>
</evidence>
<dbReference type="RefSeq" id="WP_112221993.1">
    <property type="nucleotide sequence ID" value="NZ_CP196859.1"/>
</dbReference>
<evidence type="ECO:0000313" key="2">
    <source>
        <dbReference type="EMBL" id="RAZ81433.1"/>
    </source>
</evidence>
<proteinExistence type="predicted"/>
<reference evidence="2 3" key="1">
    <citation type="submission" date="2018-06" db="EMBL/GenBank/DDBJ databases">
        <title>The draft genome sequences of strains SCU63 and S1.</title>
        <authorList>
            <person name="Gan L."/>
        </authorList>
    </citation>
    <scope>NUCLEOTIDE SEQUENCE [LARGE SCALE GENOMIC DNA]</scope>
    <source>
        <strain evidence="2 3">SCU63</strain>
    </source>
</reference>
<name>A0A365L7S6_9BACL</name>
<dbReference type="EMBL" id="QLZR01000001">
    <property type="protein sequence ID" value="RAZ81433.1"/>
    <property type="molecule type" value="Genomic_DNA"/>
</dbReference>
<evidence type="ECO:0000313" key="3">
    <source>
        <dbReference type="Proteomes" id="UP000251002"/>
    </source>
</evidence>
<keyword evidence="1" id="KW-0472">Membrane</keyword>
<accession>A0A365L7S6</accession>
<keyword evidence="3" id="KW-1185">Reference proteome</keyword>
<keyword evidence="1" id="KW-1133">Transmembrane helix</keyword>
<keyword evidence="1" id="KW-0812">Transmembrane</keyword>
<sequence>MKLFTAILLSTILGYLLLFFGAFVGGLLAFGIVLGVLIRGLMLLNEIHKIVTGKKPKKSALDEYLEERNRKENAADFKV</sequence>
<protein>
    <recommendedName>
        <fullName evidence="4">ATP-dependent Lon protease</fullName>
    </recommendedName>
</protein>
<feature type="transmembrane region" description="Helical" evidence="1">
    <location>
        <begin position="12"/>
        <end position="38"/>
    </location>
</feature>
<gene>
    <name evidence="2" type="ORF">DP120_03910</name>
</gene>
<dbReference type="Proteomes" id="UP000251002">
    <property type="component" value="Unassembled WGS sequence"/>
</dbReference>